<evidence type="ECO:0000256" key="1">
    <source>
        <dbReference type="SAM" id="MobiDB-lite"/>
    </source>
</evidence>
<reference evidence="2 3" key="1">
    <citation type="submission" date="2023-03" db="EMBL/GenBank/DDBJ databases">
        <title>Paludisphaera mucosa sp. nov. a novel planctomycete from northern fen.</title>
        <authorList>
            <person name="Ivanova A."/>
        </authorList>
    </citation>
    <scope>NUCLEOTIDE SEQUENCE [LARGE SCALE GENOMIC DNA]</scope>
    <source>
        <strain evidence="2 3">Pla2</strain>
    </source>
</reference>
<evidence type="ECO:0000313" key="3">
    <source>
        <dbReference type="Proteomes" id="UP001216907"/>
    </source>
</evidence>
<comment type="caution">
    <text evidence="2">The sequence shown here is derived from an EMBL/GenBank/DDBJ whole genome shotgun (WGS) entry which is preliminary data.</text>
</comment>
<feature type="region of interest" description="Disordered" evidence="1">
    <location>
        <begin position="61"/>
        <end position="103"/>
    </location>
</feature>
<sequence>MSDSFPKYQWIGLKSRHLRRAHLRRDFHATIDRSDAGSAIIENLLTHFGVLFDGWSKVRAETASRRRFETRPRPGPRREMRFEAAGGDLPARSSRASRRCEPL</sequence>
<organism evidence="2 3">
    <name type="scientific">Paludisphaera mucosa</name>
    <dbReference type="NCBI Taxonomy" id="3030827"/>
    <lineage>
        <taxon>Bacteria</taxon>
        <taxon>Pseudomonadati</taxon>
        <taxon>Planctomycetota</taxon>
        <taxon>Planctomycetia</taxon>
        <taxon>Isosphaerales</taxon>
        <taxon>Isosphaeraceae</taxon>
        <taxon>Paludisphaera</taxon>
    </lineage>
</organism>
<keyword evidence="3" id="KW-1185">Reference proteome</keyword>
<dbReference type="EMBL" id="JARRAG010000002">
    <property type="protein sequence ID" value="MDG3004375.1"/>
    <property type="molecule type" value="Genomic_DNA"/>
</dbReference>
<dbReference type="RefSeq" id="WP_277860733.1">
    <property type="nucleotide sequence ID" value="NZ_JARRAG010000002.1"/>
</dbReference>
<gene>
    <name evidence="2" type="ORF">PZE19_11360</name>
</gene>
<evidence type="ECO:0000313" key="2">
    <source>
        <dbReference type="EMBL" id="MDG3004375.1"/>
    </source>
</evidence>
<name>A0ABT6FAG9_9BACT</name>
<feature type="compositionally biased region" description="Basic and acidic residues" evidence="1">
    <location>
        <begin position="61"/>
        <end position="82"/>
    </location>
</feature>
<protein>
    <submittedName>
        <fullName evidence="2">Uncharacterized protein</fullName>
    </submittedName>
</protein>
<dbReference type="Proteomes" id="UP001216907">
    <property type="component" value="Unassembled WGS sequence"/>
</dbReference>
<proteinExistence type="predicted"/>
<accession>A0ABT6FAG9</accession>